<keyword evidence="2" id="KW-1185">Reference proteome</keyword>
<protein>
    <submittedName>
        <fullName evidence="1">Uncharacterized protein</fullName>
    </submittedName>
</protein>
<evidence type="ECO:0000313" key="2">
    <source>
        <dbReference type="Proteomes" id="UP000639010"/>
    </source>
</evidence>
<sequence length="84" mass="9589">MPVDFDVVVEIDPDLLPCGQFVVGPREKLELGPDPQFEEFPPRLPIRPHDLIVQFNKLRHGPLSSSKEKNFLSRKGARIHLSTF</sequence>
<dbReference type="EMBL" id="JADBGG010000038">
    <property type="protein sequence ID" value="MBE1426938.1"/>
    <property type="molecule type" value="Genomic_DNA"/>
</dbReference>
<comment type="caution">
    <text evidence="1">The sequence shown here is derived from an EMBL/GenBank/DDBJ whole genome shotgun (WGS) entry which is preliminary data.</text>
</comment>
<organism evidence="1 2">
    <name type="scientific">Desulfomicrobium macestii</name>
    <dbReference type="NCBI Taxonomy" id="90731"/>
    <lineage>
        <taxon>Bacteria</taxon>
        <taxon>Pseudomonadati</taxon>
        <taxon>Thermodesulfobacteriota</taxon>
        <taxon>Desulfovibrionia</taxon>
        <taxon>Desulfovibrionales</taxon>
        <taxon>Desulfomicrobiaceae</taxon>
        <taxon>Desulfomicrobium</taxon>
    </lineage>
</organism>
<gene>
    <name evidence="1" type="ORF">H4684_003622</name>
</gene>
<proteinExistence type="predicted"/>
<accession>A0ABR9H884</accession>
<reference evidence="1 2" key="1">
    <citation type="submission" date="2020-10" db="EMBL/GenBank/DDBJ databases">
        <title>Genomic Encyclopedia of Type Strains, Phase IV (KMG-IV): sequencing the most valuable type-strain genomes for metagenomic binning, comparative biology and taxonomic classification.</title>
        <authorList>
            <person name="Goeker M."/>
        </authorList>
    </citation>
    <scope>NUCLEOTIDE SEQUENCE [LARGE SCALE GENOMIC DNA]</scope>
    <source>
        <strain evidence="1 2">DSM 4194</strain>
    </source>
</reference>
<evidence type="ECO:0000313" key="1">
    <source>
        <dbReference type="EMBL" id="MBE1426938.1"/>
    </source>
</evidence>
<name>A0ABR9H884_9BACT</name>
<dbReference type="Proteomes" id="UP000639010">
    <property type="component" value="Unassembled WGS sequence"/>
</dbReference>
<dbReference type="RefSeq" id="WP_192624779.1">
    <property type="nucleotide sequence ID" value="NZ_JADBGG010000038.1"/>
</dbReference>